<dbReference type="AlphaFoldDB" id="A0A8H5FTX2"/>
<keyword evidence="4" id="KW-1185">Reference proteome</keyword>
<dbReference type="InterPro" id="IPR056884">
    <property type="entry name" value="NPHP3-like_N"/>
</dbReference>
<reference evidence="3 4" key="1">
    <citation type="journal article" date="2020" name="ISME J.">
        <title>Uncovering the hidden diversity of litter-decomposition mechanisms in mushroom-forming fungi.</title>
        <authorList>
            <person name="Floudas D."/>
            <person name="Bentzer J."/>
            <person name="Ahren D."/>
            <person name="Johansson T."/>
            <person name="Persson P."/>
            <person name="Tunlid A."/>
        </authorList>
    </citation>
    <scope>NUCLEOTIDE SEQUENCE [LARGE SCALE GENOMIC DNA]</scope>
    <source>
        <strain evidence="3 4">CBS 146.42</strain>
    </source>
</reference>
<dbReference type="Proteomes" id="UP000559027">
    <property type="component" value="Unassembled WGS sequence"/>
</dbReference>
<name>A0A8H5FTX2_9AGAR</name>
<dbReference type="Gene3D" id="3.40.50.300">
    <property type="entry name" value="P-loop containing nucleotide triphosphate hydrolases"/>
    <property type="match status" value="1"/>
</dbReference>
<gene>
    <name evidence="3" type="ORF">D9756_009687</name>
</gene>
<dbReference type="EMBL" id="JAACJO010000019">
    <property type="protein sequence ID" value="KAF5348523.1"/>
    <property type="molecule type" value="Genomic_DNA"/>
</dbReference>
<dbReference type="SUPFAM" id="SSF52540">
    <property type="entry name" value="P-loop containing nucleoside triphosphate hydrolases"/>
    <property type="match status" value="1"/>
</dbReference>
<evidence type="ECO:0000313" key="3">
    <source>
        <dbReference type="EMBL" id="KAF5348523.1"/>
    </source>
</evidence>
<evidence type="ECO:0000313" key="4">
    <source>
        <dbReference type="Proteomes" id="UP000559027"/>
    </source>
</evidence>
<proteinExistence type="predicted"/>
<evidence type="ECO:0000256" key="1">
    <source>
        <dbReference type="ARBA" id="ARBA00022737"/>
    </source>
</evidence>
<keyword evidence="1" id="KW-0677">Repeat</keyword>
<dbReference type="Pfam" id="PF24883">
    <property type="entry name" value="NPHP3_N"/>
    <property type="match status" value="1"/>
</dbReference>
<dbReference type="InterPro" id="IPR027417">
    <property type="entry name" value="P-loop_NTPase"/>
</dbReference>
<comment type="caution">
    <text evidence="3">The sequence shown here is derived from an EMBL/GenBank/DDBJ whole genome shotgun (WGS) entry which is preliminary data.</text>
</comment>
<protein>
    <recommendedName>
        <fullName evidence="2">Nephrocystin 3-like N-terminal domain-containing protein</fullName>
    </recommendedName>
</protein>
<sequence length="736" mass="83016">MLLETVQIVLDRIQPLKDYFDAFFFAMSSGERKMHEERGQVDLEYKEDQEMCPVQPEEDSPIISADIGQVGGMYGQDRLPVVHDDGTGTFRFAHDFVIHNATIISQIIHAGDIGLKILGEKRMIGAEVDSSARQYAPRCHPQTRKSLRNRVIAWIEQSGNSDQTDDESERARRMLWILGPAGVGKSAVAQTIADEMKGEGRLGASLFFSRPNGRDDPEQVIPTLAHQLAVKHPKYKPLLNQKLADDPTLLEKTLRVQFKELIIAPFHTLMTRDSSTVRKPLLIVIDGLDECRSEEAQCEFIELITEHVRSVHRFPLLWLVRSRPEWHFRYLLSRPDFPATCRREHMTIDDPEARQDVALFLRDEFARIHRVFFEYLPPTWPPADAFHLIILKASGLFALAAIVIRFIVDRIADDPNGQLLICLDALSGSPLAGTKNPLAALDLLYQEICCRISAPTFHTTKSILGVCAFYSDPTPLTARHLANFLGLDQAEFYRSLKNLHSVLAIPSATDSLSTPVRFYHASFQEFLREPRRSGQYTVNEDAVHYHIAVKALDWQINQSECFSRGLSKWASKEDLSALLGPINAFSNPAGLKACSRVMNQHARRELVEMLKKFNFRTLVFDVDVLPKFLMWLHSTGPEAQTILHVGVFGCPPHHSIPTLFPPRTSDDLEHCRRQVFGAHDYLSRVHLGMEGRMCEISLVPGFSNLDTTWEDFVLGLQAVDAIDATPAGEESTVDIG</sequence>
<dbReference type="PANTHER" id="PTHR10039">
    <property type="entry name" value="AMELOGENIN"/>
    <property type="match status" value="1"/>
</dbReference>
<evidence type="ECO:0000259" key="2">
    <source>
        <dbReference type="Pfam" id="PF24883"/>
    </source>
</evidence>
<feature type="domain" description="Nephrocystin 3-like N-terminal" evidence="2">
    <location>
        <begin position="158"/>
        <end position="323"/>
    </location>
</feature>
<dbReference type="OrthoDB" id="3014077at2759"/>
<organism evidence="3 4">
    <name type="scientific">Leucocoprinus leucothites</name>
    <dbReference type="NCBI Taxonomy" id="201217"/>
    <lineage>
        <taxon>Eukaryota</taxon>
        <taxon>Fungi</taxon>
        <taxon>Dikarya</taxon>
        <taxon>Basidiomycota</taxon>
        <taxon>Agaricomycotina</taxon>
        <taxon>Agaricomycetes</taxon>
        <taxon>Agaricomycetidae</taxon>
        <taxon>Agaricales</taxon>
        <taxon>Agaricineae</taxon>
        <taxon>Agaricaceae</taxon>
        <taxon>Leucocoprinus</taxon>
    </lineage>
</organism>
<accession>A0A8H5FTX2</accession>